<dbReference type="Gramene" id="Os12t0632401-00">
    <property type="protein sequence ID" value="Os12t0632401-00"/>
    <property type="gene ID" value="Os12g0632401"/>
</dbReference>
<proteinExistence type="predicted"/>
<reference evidence="2" key="2">
    <citation type="journal article" date="2013" name="Plant Cell Physiol.">
        <title>Rice Annotation Project Database (RAP-DB): an integrative and interactive database for rice genomics.</title>
        <authorList>
            <person name="Sakai H."/>
            <person name="Lee S.S."/>
            <person name="Tanaka T."/>
            <person name="Numa H."/>
            <person name="Kim J."/>
            <person name="Kawahara Y."/>
            <person name="Wakimoto H."/>
            <person name="Yang C.C."/>
            <person name="Iwamoto M."/>
            <person name="Abe T."/>
            <person name="Yamada Y."/>
            <person name="Muto A."/>
            <person name="Inokuchi H."/>
            <person name="Ikemura T."/>
            <person name="Matsumoto T."/>
            <person name="Sasaki T."/>
            <person name="Itoh T."/>
        </authorList>
    </citation>
    <scope>NUCLEOTIDE SEQUENCE</scope>
</reference>
<dbReference type="AlphaFoldDB" id="A0A0P0YCJ9"/>
<reference evidence="3" key="1">
    <citation type="journal article" date="2005" name="Nature">
        <title>The map-based sequence of the rice genome.</title>
        <authorList>
            <consortium name="International rice genome sequencing project (IRGSP)"/>
            <person name="Matsumoto T."/>
            <person name="Wu J."/>
            <person name="Kanamori H."/>
            <person name="Katayose Y."/>
            <person name="Fujisawa M."/>
            <person name="Namiki N."/>
            <person name="Mizuno H."/>
            <person name="Yamamoto K."/>
            <person name="Antonio B.A."/>
            <person name="Baba T."/>
            <person name="Sakata K."/>
            <person name="Nagamura Y."/>
            <person name="Aoki H."/>
            <person name="Arikawa K."/>
            <person name="Arita K."/>
            <person name="Bito T."/>
            <person name="Chiden Y."/>
            <person name="Fujitsuka N."/>
            <person name="Fukunaka R."/>
            <person name="Hamada M."/>
            <person name="Harada C."/>
            <person name="Hayashi A."/>
            <person name="Hijishita S."/>
            <person name="Honda M."/>
            <person name="Hosokawa S."/>
            <person name="Ichikawa Y."/>
            <person name="Idonuma A."/>
            <person name="Iijima M."/>
            <person name="Ikeda M."/>
            <person name="Ikeno M."/>
            <person name="Ito K."/>
            <person name="Ito S."/>
            <person name="Ito T."/>
            <person name="Ito Y."/>
            <person name="Ito Y."/>
            <person name="Iwabuchi A."/>
            <person name="Kamiya K."/>
            <person name="Karasawa W."/>
            <person name="Kurita K."/>
            <person name="Katagiri S."/>
            <person name="Kikuta A."/>
            <person name="Kobayashi H."/>
            <person name="Kobayashi N."/>
            <person name="Machita K."/>
            <person name="Maehara T."/>
            <person name="Masukawa M."/>
            <person name="Mizubayashi T."/>
            <person name="Mukai Y."/>
            <person name="Nagasaki H."/>
            <person name="Nagata Y."/>
            <person name="Naito S."/>
            <person name="Nakashima M."/>
            <person name="Nakama Y."/>
            <person name="Nakamichi Y."/>
            <person name="Nakamura M."/>
            <person name="Meguro A."/>
            <person name="Negishi M."/>
            <person name="Ohta I."/>
            <person name="Ohta T."/>
            <person name="Okamoto M."/>
            <person name="Ono N."/>
            <person name="Saji S."/>
            <person name="Sakaguchi M."/>
            <person name="Sakai K."/>
            <person name="Shibata M."/>
            <person name="Shimokawa T."/>
            <person name="Song J."/>
            <person name="Takazaki Y."/>
            <person name="Terasawa K."/>
            <person name="Tsugane M."/>
            <person name="Tsuji K."/>
            <person name="Ueda S."/>
            <person name="Waki K."/>
            <person name="Yamagata H."/>
            <person name="Yamamoto M."/>
            <person name="Yamamoto S."/>
            <person name="Yamane H."/>
            <person name="Yoshiki S."/>
            <person name="Yoshihara R."/>
            <person name="Yukawa K."/>
            <person name="Zhong H."/>
            <person name="Yano M."/>
            <person name="Yuan Q."/>
            <person name="Ouyang S."/>
            <person name="Liu J."/>
            <person name="Jones K.M."/>
            <person name="Gansberger K."/>
            <person name="Moffat K."/>
            <person name="Hill J."/>
            <person name="Bera J."/>
            <person name="Fadrosh D."/>
            <person name="Jin S."/>
            <person name="Johri S."/>
            <person name="Kim M."/>
            <person name="Overton L."/>
            <person name="Reardon M."/>
            <person name="Tsitrin T."/>
            <person name="Vuong H."/>
            <person name="Weaver B."/>
            <person name="Ciecko A."/>
            <person name="Tallon L."/>
            <person name="Jackson J."/>
            <person name="Pai G."/>
            <person name="Aken S.V."/>
            <person name="Utterback T."/>
            <person name="Reidmuller S."/>
            <person name="Feldblyum T."/>
            <person name="Hsiao J."/>
            <person name="Zismann V."/>
            <person name="Iobst S."/>
            <person name="de Vazeille A.R."/>
            <person name="Buell C.R."/>
            <person name="Ying K."/>
            <person name="Li Y."/>
            <person name="Lu T."/>
            <person name="Huang Y."/>
            <person name="Zhao Q."/>
            <person name="Feng Q."/>
            <person name="Zhang L."/>
            <person name="Zhu J."/>
            <person name="Weng Q."/>
            <person name="Mu J."/>
            <person name="Lu Y."/>
            <person name="Fan D."/>
            <person name="Liu Y."/>
            <person name="Guan J."/>
            <person name="Zhang Y."/>
            <person name="Yu S."/>
            <person name="Liu X."/>
            <person name="Zhang Y."/>
            <person name="Hong G."/>
            <person name="Han B."/>
            <person name="Choisne N."/>
            <person name="Demange N."/>
            <person name="Orjeda G."/>
            <person name="Samain S."/>
            <person name="Cattolico L."/>
            <person name="Pelletier E."/>
            <person name="Couloux A."/>
            <person name="Segurens B."/>
            <person name="Wincker P."/>
            <person name="D'Hont A."/>
            <person name="Scarpelli C."/>
            <person name="Weissenbach J."/>
            <person name="Salanoubat M."/>
            <person name="Quetier F."/>
            <person name="Yu Y."/>
            <person name="Kim H.R."/>
            <person name="Rambo T."/>
            <person name="Currie J."/>
            <person name="Collura K."/>
            <person name="Luo M."/>
            <person name="Yang T."/>
            <person name="Ammiraju J.S.S."/>
            <person name="Engler F."/>
            <person name="Soderlund C."/>
            <person name="Wing R.A."/>
            <person name="Palmer L.E."/>
            <person name="de la Bastide M."/>
            <person name="Spiegel L."/>
            <person name="Nascimento L."/>
            <person name="Zutavern T."/>
            <person name="O'Shaughnessy A."/>
            <person name="Dike S."/>
            <person name="Dedhia N."/>
            <person name="Preston R."/>
            <person name="Balija V."/>
            <person name="McCombie W.R."/>
            <person name="Chow T."/>
            <person name="Chen H."/>
            <person name="Chung M."/>
            <person name="Chen C."/>
            <person name="Shaw J."/>
            <person name="Wu H."/>
            <person name="Hsiao K."/>
            <person name="Chao Y."/>
            <person name="Chu M."/>
            <person name="Cheng C."/>
            <person name="Hour A."/>
            <person name="Lee P."/>
            <person name="Lin S."/>
            <person name="Lin Y."/>
            <person name="Liou J."/>
            <person name="Liu S."/>
            <person name="Hsing Y."/>
            <person name="Raghuvanshi S."/>
            <person name="Mohanty A."/>
            <person name="Bharti A.K."/>
            <person name="Gaur A."/>
            <person name="Gupta V."/>
            <person name="Kumar D."/>
            <person name="Ravi V."/>
            <person name="Vij S."/>
            <person name="Kapur A."/>
            <person name="Khurana P."/>
            <person name="Khurana P."/>
            <person name="Khurana J.P."/>
            <person name="Tyagi A.K."/>
            <person name="Gaikwad K."/>
            <person name="Singh A."/>
            <person name="Dalal V."/>
            <person name="Srivastava S."/>
            <person name="Dixit A."/>
            <person name="Pal A.K."/>
            <person name="Ghazi I.A."/>
            <person name="Yadav M."/>
            <person name="Pandit A."/>
            <person name="Bhargava A."/>
            <person name="Sureshbabu K."/>
            <person name="Batra K."/>
            <person name="Sharma T.R."/>
            <person name="Mohapatra T."/>
            <person name="Singh N.K."/>
            <person name="Messing J."/>
            <person name="Nelson A.B."/>
            <person name="Fuks G."/>
            <person name="Kavchok S."/>
            <person name="Keizer G."/>
            <person name="Linton E."/>
            <person name="Llaca V."/>
            <person name="Song R."/>
            <person name="Tanyolac B."/>
            <person name="Young S."/>
            <person name="Ho-Il K."/>
            <person name="Hahn J.H."/>
            <person name="Sangsakoo G."/>
            <person name="Vanavichit A."/>
            <person name="de Mattos Luiz.A.T."/>
            <person name="Zimmer P.D."/>
            <person name="Malone G."/>
            <person name="Dellagostin O."/>
            <person name="de Oliveira A.C."/>
            <person name="Bevan M."/>
            <person name="Bancroft I."/>
            <person name="Minx P."/>
            <person name="Cordum H."/>
            <person name="Wilson R."/>
            <person name="Cheng Z."/>
            <person name="Jin W."/>
            <person name="Jiang J."/>
            <person name="Leong S.A."/>
            <person name="Iwama H."/>
            <person name="Gojobori T."/>
            <person name="Itoh T."/>
            <person name="Niimura Y."/>
            <person name="Fujii Y."/>
            <person name="Habara T."/>
            <person name="Sakai H."/>
            <person name="Sato Y."/>
            <person name="Wilson G."/>
            <person name="Kumar K."/>
            <person name="McCouch S."/>
            <person name="Juretic N."/>
            <person name="Hoen D."/>
            <person name="Wright S."/>
            <person name="Bruskiewich R."/>
            <person name="Bureau T."/>
            <person name="Miyao A."/>
            <person name="Hirochika H."/>
            <person name="Nishikawa T."/>
            <person name="Kadowaki K."/>
            <person name="Sugiura M."/>
            <person name="Burr B."/>
            <person name="Sasaki T."/>
        </authorList>
    </citation>
    <scope>NUCLEOTIDE SEQUENCE [LARGE SCALE GENOMIC DNA]</scope>
    <source>
        <strain evidence="3">cv. Nipponbare</strain>
    </source>
</reference>
<keyword evidence="3" id="KW-1185">Reference proteome</keyword>
<dbReference type="Proteomes" id="UP000059680">
    <property type="component" value="Chromosome 11"/>
</dbReference>
<dbReference type="InParanoid" id="A0A0P0YCJ9"/>
<reference evidence="2" key="4">
    <citation type="submission" date="2015-10" db="EMBL/GenBank/DDBJ databases">
        <authorList>
            <person name="Sakai H."/>
            <person name="Kawahara Y."/>
            <person name="Matsumoto T."/>
            <person name="Buell C.R."/>
            <person name="Itoh T."/>
        </authorList>
    </citation>
    <scope>NUCLEOTIDE SEQUENCE</scope>
</reference>
<dbReference type="EMBL" id="AP014967">
    <property type="protein sequence ID" value="BAT13314.1"/>
    <property type="molecule type" value="Genomic_DNA"/>
</dbReference>
<feature type="non-terminal residue" evidence="2">
    <location>
        <position position="1"/>
    </location>
</feature>
<name>A0A0P0YCJ9_ORYSJ</name>
<evidence type="ECO:0000313" key="3">
    <source>
        <dbReference type="Proteomes" id="UP000059680"/>
    </source>
</evidence>
<dbReference type="Proteomes" id="UP000059680">
    <property type="component" value="Chromosome 12"/>
</dbReference>
<evidence type="ECO:0000313" key="1">
    <source>
        <dbReference type="EMBL" id="BAT13314.1"/>
    </source>
</evidence>
<evidence type="ECO:0000313" key="2">
    <source>
        <dbReference type="EMBL" id="BAT18224.1"/>
    </source>
</evidence>
<protein>
    <submittedName>
        <fullName evidence="1">Os11g0229000 protein</fullName>
    </submittedName>
    <submittedName>
        <fullName evidence="2">Os12g0632401 protein</fullName>
    </submittedName>
</protein>
<dbReference type="EMBL" id="AP014968">
    <property type="protein sequence ID" value="BAT18224.1"/>
    <property type="molecule type" value="Genomic_DNA"/>
</dbReference>
<dbReference type="PaxDb" id="39947-A0A0P0YCJ9"/>
<organism evidence="2 3">
    <name type="scientific">Oryza sativa subsp. japonica</name>
    <name type="common">Rice</name>
    <dbReference type="NCBI Taxonomy" id="39947"/>
    <lineage>
        <taxon>Eukaryota</taxon>
        <taxon>Viridiplantae</taxon>
        <taxon>Streptophyta</taxon>
        <taxon>Embryophyta</taxon>
        <taxon>Tracheophyta</taxon>
        <taxon>Spermatophyta</taxon>
        <taxon>Magnoliopsida</taxon>
        <taxon>Liliopsida</taxon>
        <taxon>Poales</taxon>
        <taxon>Poaceae</taxon>
        <taxon>BOP clade</taxon>
        <taxon>Oryzoideae</taxon>
        <taxon>Oryzeae</taxon>
        <taxon>Oryzinae</taxon>
        <taxon>Oryza</taxon>
        <taxon>Oryza sativa</taxon>
    </lineage>
</organism>
<dbReference type="Gramene" id="Os11t0229000-01">
    <property type="protein sequence ID" value="Os11t0229000-01"/>
    <property type="gene ID" value="Os11g0229000"/>
</dbReference>
<reference evidence="2 3" key="3">
    <citation type="journal article" date="2013" name="Rice">
        <title>Improvement of the Oryza sativa Nipponbare reference genome using next generation sequence and optical map data.</title>
        <authorList>
            <person name="Kawahara Y."/>
            <person name="de la Bastide M."/>
            <person name="Hamilton J.P."/>
            <person name="Kanamori H."/>
            <person name="McCombie W.R."/>
            <person name="Ouyang S."/>
            <person name="Schwartz D.C."/>
            <person name="Tanaka T."/>
            <person name="Wu J."/>
            <person name="Zhou S."/>
            <person name="Childs K.L."/>
            <person name="Davidson R.M."/>
            <person name="Lin H."/>
            <person name="Quesada-Ocampo L."/>
            <person name="Vaillancourt B."/>
            <person name="Sakai H."/>
            <person name="Lee S.S."/>
            <person name="Kim J."/>
            <person name="Numa H."/>
            <person name="Itoh T."/>
            <person name="Buell C.R."/>
            <person name="Matsumoto T."/>
        </authorList>
    </citation>
    <scope>NUCLEOTIDE SEQUENCE [LARGE SCALE GENOMIC DNA]</scope>
    <source>
        <strain evidence="3">cv. Nipponbare</strain>
    </source>
</reference>
<sequence>RVDERRTIHDLTCKDNIGHEDVHSRTSTLGKASAGSLSAIKFTNSQVLTTSRF</sequence>
<accession>A0A0P0YCJ9</accession>
<gene>
    <name evidence="1" type="ordered locus">Os11g0229000</name>
    <name evidence="2" type="ordered locus">Os12g0632401</name>
    <name evidence="1" type="ORF">OSNPB_110229000</name>
    <name evidence="2" type="ORF">OSNPB_120632401</name>
</gene>